<organism evidence="2 3">
    <name type="scientific">Okeania hirsuta</name>
    <dbReference type="NCBI Taxonomy" id="1458930"/>
    <lineage>
        <taxon>Bacteria</taxon>
        <taxon>Bacillati</taxon>
        <taxon>Cyanobacteriota</taxon>
        <taxon>Cyanophyceae</taxon>
        <taxon>Oscillatoriophycideae</taxon>
        <taxon>Oscillatoriales</taxon>
        <taxon>Microcoleaceae</taxon>
        <taxon>Okeania</taxon>
    </lineage>
</organism>
<evidence type="ECO:0000313" key="3">
    <source>
        <dbReference type="Proteomes" id="UP000269154"/>
    </source>
</evidence>
<evidence type="ECO:0000313" key="2">
    <source>
        <dbReference type="EMBL" id="RQH43524.1"/>
    </source>
</evidence>
<dbReference type="InterPro" id="IPR038717">
    <property type="entry name" value="Tc1-like_DDE_dom"/>
</dbReference>
<keyword evidence="3" id="KW-1185">Reference proteome</keyword>
<dbReference type="EMBL" id="RCBY01000060">
    <property type="protein sequence ID" value="RQH43524.1"/>
    <property type="molecule type" value="Genomic_DNA"/>
</dbReference>
<dbReference type="Pfam" id="PF13358">
    <property type="entry name" value="DDE_3"/>
    <property type="match status" value="1"/>
</dbReference>
<reference evidence="2 3" key="1">
    <citation type="journal article" date="2018" name="ACS Chem. Biol.">
        <title>Ketoreductase domain dysfunction expands chemodiversity: malyngamide biosynthesis in the cyanobacterium Okeania hirsuta.</title>
        <authorList>
            <person name="Moss N.A."/>
            <person name="Leao T."/>
            <person name="Rankin M."/>
            <person name="McCullough T.M."/>
            <person name="Qu P."/>
            <person name="Korobeynikov A."/>
            <person name="Smith J.L."/>
            <person name="Gerwick L."/>
            <person name="Gerwick W.H."/>
        </authorList>
    </citation>
    <scope>NUCLEOTIDE SEQUENCE [LARGE SCALE GENOMIC DNA]</scope>
    <source>
        <strain evidence="2 3">PAB10Feb10-1</strain>
    </source>
</reference>
<accession>A0A3N6RQQ0</accession>
<dbReference type="Proteomes" id="UP000269154">
    <property type="component" value="Unassembled WGS sequence"/>
</dbReference>
<protein>
    <recommendedName>
        <fullName evidence="1">Tc1-like transposase DDE domain-containing protein</fullName>
    </recommendedName>
</protein>
<dbReference type="OrthoDB" id="427021at2"/>
<gene>
    <name evidence="2" type="ORF">D5R40_12715</name>
</gene>
<evidence type="ECO:0000259" key="1">
    <source>
        <dbReference type="Pfam" id="PF13358"/>
    </source>
</evidence>
<sequence>MKNFFFFPLKRGGAYPQFLGENVFQVFIEQVLLPNLWPGAYLVMDNLPAHQVEEIRNIIEEAPNKSAISFSIFS</sequence>
<proteinExistence type="predicted"/>
<name>A0A3N6RQQ0_9CYAN</name>
<feature type="domain" description="Tc1-like transposase DDE" evidence="1">
    <location>
        <begin position="21"/>
        <end position="62"/>
    </location>
</feature>
<dbReference type="AlphaFoldDB" id="A0A3N6RQQ0"/>
<comment type="caution">
    <text evidence="2">The sequence shown here is derived from an EMBL/GenBank/DDBJ whole genome shotgun (WGS) entry which is preliminary data.</text>
</comment>